<dbReference type="Proteomes" id="UP000652761">
    <property type="component" value="Unassembled WGS sequence"/>
</dbReference>
<keyword evidence="9" id="KW-0325">Glycoprotein</keyword>
<evidence type="ECO:0000256" key="5">
    <source>
        <dbReference type="ARBA" id="ARBA00022703"/>
    </source>
</evidence>
<dbReference type="EMBL" id="NMUH01000080">
    <property type="protein sequence ID" value="MQL70867.1"/>
    <property type="molecule type" value="Genomic_DNA"/>
</dbReference>
<evidence type="ECO:0000256" key="4">
    <source>
        <dbReference type="ARBA" id="ARBA00022692"/>
    </source>
</evidence>
<dbReference type="PANTHER" id="PTHR13448">
    <property type="entry name" value="TRANSMEMBRANE PROTEIN 214"/>
    <property type="match status" value="1"/>
</dbReference>
<keyword evidence="5" id="KW-0053">Apoptosis</keyword>
<evidence type="ECO:0000256" key="1">
    <source>
        <dbReference type="ARBA" id="ARBA00004477"/>
    </source>
</evidence>
<dbReference type="PANTHER" id="PTHR13448:SF0">
    <property type="entry name" value="TRANSMEMBRANE PROTEIN 214"/>
    <property type="match status" value="1"/>
</dbReference>
<feature type="region of interest" description="Disordered" evidence="11">
    <location>
        <begin position="252"/>
        <end position="280"/>
    </location>
</feature>
<evidence type="ECO:0000256" key="6">
    <source>
        <dbReference type="ARBA" id="ARBA00022824"/>
    </source>
</evidence>
<keyword evidence="13" id="KW-1185">Reference proteome</keyword>
<feature type="region of interest" description="Disordered" evidence="11">
    <location>
        <begin position="57"/>
        <end position="87"/>
    </location>
</feature>
<evidence type="ECO:0000256" key="8">
    <source>
        <dbReference type="ARBA" id="ARBA00023136"/>
    </source>
</evidence>
<evidence type="ECO:0000313" key="12">
    <source>
        <dbReference type="EMBL" id="MQL70867.1"/>
    </source>
</evidence>
<comment type="function">
    <text evidence="10">Critical mediator, in cooperation with CASP4, of endoplasmic reticulum-stress induced apoptosis. Required or the activation of CASP4 following endoplasmic reticulum stress.</text>
</comment>
<gene>
    <name evidence="12" type="ORF">Taro_003175</name>
</gene>
<comment type="subunit">
    <text evidence="3">Constitutively interacts with CASP4; required for the localization of procaspase 4 to the ER.</text>
</comment>
<comment type="subcellular location">
    <subcellularLocation>
        <location evidence="1">Endoplasmic reticulum membrane</location>
        <topology evidence="1">Multi-pass membrane protein</topology>
    </subcellularLocation>
</comment>
<comment type="similarity">
    <text evidence="2">Belongs to the TMEM214 family.</text>
</comment>
<sequence length="280" mass="29990">MANAAPVKPAPSNPSTDPCLASPSSSYIFASVEQKVQERHRALESAALAAVAAARRAFDSDEDDSNEAEGAAGKEEGAVEGEKKVKQKKPKIVEIGQSYEAQPDIHLMRFADYFTRSFAVMVASQFPWAKMFKDYRSCGTPGGPASRSRSFREGGSWLVARQHPIGHGVEGSSVFSCWPLFLLPCVDPASGQQNEAVDFLVQVYVTAKDDVRVLLEDAESFFHLDDSFCAVHLARVAGIGATAEEVDGRVGIRGGREGAAPRSGEGGCRGGRGNRRGGRQ</sequence>
<protein>
    <submittedName>
        <fullName evidence="12">Uncharacterized protein</fullName>
    </submittedName>
</protein>
<accession>A0A843TLB6</accession>
<proteinExistence type="inferred from homology"/>
<evidence type="ECO:0000256" key="2">
    <source>
        <dbReference type="ARBA" id="ARBA00007984"/>
    </source>
</evidence>
<organism evidence="12 13">
    <name type="scientific">Colocasia esculenta</name>
    <name type="common">Wild taro</name>
    <name type="synonym">Arum esculentum</name>
    <dbReference type="NCBI Taxonomy" id="4460"/>
    <lineage>
        <taxon>Eukaryota</taxon>
        <taxon>Viridiplantae</taxon>
        <taxon>Streptophyta</taxon>
        <taxon>Embryophyta</taxon>
        <taxon>Tracheophyta</taxon>
        <taxon>Spermatophyta</taxon>
        <taxon>Magnoliopsida</taxon>
        <taxon>Liliopsida</taxon>
        <taxon>Araceae</taxon>
        <taxon>Aroideae</taxon>
        <taxon>Colocasieae</taxon>
        <taxon>Colocasia</taxon>
    </lineage>
</organism>
<feature type="non-terminal residue" evidence="12">
    <location>
        <position position="280"/>
    </location>
</feature>
<feature type="compositionally biased region" description="Basic and acidic residues" evidence="11">
    <location>
        <begin position="72"/>
        <end position="84"/>
    </location>
</feature>
<evidence type="ECO:0000256" key="10">
    <source>
        <dbReference type="ARBA" id="ARBA00024938"/>
    </source>
</evidence>
<dbReference type="AlphaFoldDB" id="A0A843TLB6"/>
<comment type="caution">
    <text evidence="12">The sequence shown here is derived from an EMBL/GenBank/DDBJ whole genome shotgun (WGS) entry which is preliminary data.</text>
</comment>
<reference evidence="12" key="1">
    <citation type="submission" date="2017-07" db="EMBL/GenBank/DDBJ databases">
        <title>Taro Niue Genome Assembly and Annotation.</title>
        <authorList>
            <person name="Atibalentja N."/>
            <person name="Keating K."/>
            <person name="Fields C.J."/>
        </authorList>
    </citation>
    <scope>NUCLEOTIDE SEQUENCE</scope>
    <source>
        <strain evidence="12">Niue_2</strain>
        <tissue evidence="12">Leaf</tissue>
    </source>
</reference>
<keyword evidence="8" id="KW-0472">Membrane</keyword>
<evidence type="ECO:0000256" key="11">
    <source>
        <dbReference type="SAM" id="MobiDB-lite"/>
    </source>
</evidence>
<dbReference type="GO" id="GO:0005794">
    <property type="term" value="C:Golgi apparatus"/>
    <property type="evidence" value="ECO:0007669"/>
    <property type="project" value="TreeGrafter"/>
</dbReference>
<name>A0A843TLB6_COLES</name>
<keyword evidence="6" id="KW-0256">Endoplasmic reticulum</keyword>
<dbReference type="InterPro" id="IPR019308">
    <property type="entry name" value="TMEM214"/>
</dbReference>
<dbReference type="GO" id="GO:0005789">
    <property type="term" value="C:endoplasmic reticulum membrane"/>
    <property type="evidence" value="ECO:0007669"/>
    <property type="project" value="UniProtKB-SubCell"/>
</dbReference>
<evidence type="ECO:0000313" key="13">
    <source>
        <dbReference type="Proteomes" id="UP000652761"/>
    </source>
</evidence>
<keyword evidence="4" id="KW-0812">Transmembrane</keyword>
<evidence type="ECO:0000256" key="9">
    <source>
        <dbReference type="ARBA" id="ARBA00023180"/>
    </source>
</evidence>
<feature type="region of interest" description="Disordered" evidence="11">
    <location>
        <begin position="1"/>
        <end position="20"/>
    </location>
</feature>
<keyword evidence="7" id="KW-1133">Transmembrane helix</keyword>
<evidence type="ECO:0000256" key="3">
    <source>
        <dbReference type="ARBA" id="ARBA00011720"/>
    </source>
</evidence>
<evidence type="ECO:0000256" key="7">
    <source>
        <dbReference type="ARBA" id="ARBA00022989"/>
    </source>
</evidence>